<proteinExistence type="predicted"/>
<evidence type="ECO:0000313" key="1">
    <source>
        <dbReference type="EMBL" id="CDM64838.1"/>
    </source>
</evidence>
<dbReference type="STRING" id="454194.PYK22_00833"/>
<evidence type="ECO:0000313" key="2">
    <source>
        <dbReference type="Proteomes" id="UP000031518"/>
    </source>
</evidence>
<gene>
    <name evidence="1" type="ORF">PYK22_00833</name>
</gene>
<accession>A0A0B6WUC9</accession>
<dbReference type="Gene3D" id="2.60.120.1390">
    <property type="match status" value="1"/>
</dbReference>
<reference evidence="1 2" key="1">
    <citation type="submission" date="2013-12" db="EMBL/GenBank/DDBJ databases">
        <authorList>
            <person name="Stott M."/>
        </authorList>
    </citation>
    <scope>NUCLEOTIDE SEQUENCE [LARGE SCALE GENOMIC DNA]</scope>
    <source>
        <strain evidence="1 2">K22</strain>
    </source>
</reference>
<dbReference type="AlphaFoldDB" id="A0A0B6WUC9"/>
<sequence>MRIGAVWLMVLLGAVVPVRGQVGLLRNLANLREGVKRLRVSSYDRTGGNHDFLENIGPGQRVVLADIRGSGTITHIWMTIASDERYYLRRIVLRAYWDDETDPSIEAPIGDFFGLGFGEPYYWASVPLAVADRALNCFFPMPFSRRARIEIENQGAQPVKAFYYQIDYESYAPGSAEALATERQGRFHAWWNRQITKATDGRPNLDGAQNYLILDAAGRGQYVGVVLHIQGLATDWWGEGDDMIFIDGDAKPTLNGTGLEDYFCGAWNFNLLNREYNFPYFGYSRKGNADYTGRHSMYRFHIEDPITFDRSLRVTIEHGHANDRSDDYSSVAYWYQTEPHKRFPPLPPVAERLPIDRWNVVPIR</sequence>
<dbReference type="Pfam" id="PF11175">
    <property type="entry name" value="DUF2961"/>
    <property type="match status" value="1"/>
</dbReference>
<evidence type="ECO:0008006" key="3">
    <source>
        <dbReference type="Google" id="ProtNLM"/>
    </source>
</evidence>
<dbReference type="RefSeq" id="WP_211197608.1">
    <property type="nucleotide sequence ID" value="NZ_CBXV010000003.1"/>
</dbReference>
<organism evidence="1 2">
    <name type="scientific">Pyrinomonas methylaliphatogenes</name>
    <dbReference type="NCBI Taxonomy" id="454194"/>
    <lineage>
        <taxon>Bacteria</taxon>
        <taxon>Pseudomonadati</taxon>
        <taxon>Acidobacteriota</taxon>
        <taxon>Blastocatellia</taxon>
        <taxon>Blastocatellales</taxon>
        <taxon>Pyrinomonadaceae</taxon>
        <taxon>Pyrinomonas</taxon>
    </lineage>
</organism>
<keyword evidence="2" id="KW-1185">Reference proteome</keyword>
<reference evidence="1 2" key="2">
    <citation type="submission" date="2015-01" db="EMBL/GenBank/DDBJ databases">
        <title>Complete genome sequence of Pyrinomonas methylaliphatogenes type strain K22T.</title>
        <authorList>
            <person name="Lee K.C.Y."/>
            <person name="Power J.F."/>
            <person name="Dunfield P.F."/>
            <person name="Morgan X.C."/>
            <person name="Huttenhower C."/>
            <person name="Stott M.B."/>
        </authorList>
    </citation>
    <scope>NUCLEOTIDE SEQUENCE [LARGE SCALE GENOMIC DNA]</scope>
    <source>
        <strain evidence="1 2">K22</strain>
    </source>
</reference>
<protein>
    <recommendedName>
        <fullName evidence="3">DUF2961 domain-containing protein</fullName>
    </recommendedName>
</protein>
<dbReference type="Proteomes" id="UP000031518">
    <property type="component" value="Unassembled WGS sequence"/>
</dbReference>
<dbReference type="InterPro" id="IPR021345">
    <property type="entry name" value="DUF2961"/>
</dbReference>
<name>A0A0B6WUC9_9BACT</name>
<dbReference type="EMBL" id="CBXV010000003">
    <property type="protein sequence ID" value="CDM64838.1"/>
    <property type="molecule type" value="Genomic_DNA"/>
</dbReference>